<organism evidence="1">
    <name type="scientific">Lygus hesperus</name>
    <name type="common">Western plant bug</name>
    <dbReference type="NCBI Taxonomy" id="30085"/>
    <lineage>
        <taxon>Eukaryota</taxon>
        <taxon>Metazoa</taxon>
        <taxon>Ecdysozoa</taxon>
        <taxon>Arthropoda</taxon>
        <taxon>Hexapoda</taxon>
        <taxon>Insecta</taxon>
        <taxon>Pterygota</taxon>
        <taxon>Neoptera</taxon>
        <taxon>Paraneoptera</taxon>
        <taxon>Hemiptera</taxon>
        <taxon>Heteroptera</taxon>
        <taxon>Panheteroptera</taxon>
        <taxon>Cimicomorpha</taxon>
        <taxon>Miridae</taxon>
        <taxon>Mirini</taxon>
        <taxon>Lygus</taxon>
    </lineage>
</organism>
<evidence type="ECO:0000313" key="1">
    <source>
        <dbReference type="EMBL" id="JAG07205.1"/>
    </source>
</evidence>
<sequence length="102" mass="11462">MQKAHEMSPEHSEVFFLQGLMHLLQVLFSAQDETNVQLHLSEATRLLLASTQYTFGATSLLQHDQFMALGVAFEAADMNDLALRHYTAALMHLTTPTQSKML</sequence>
<reference evidence="2" key="3">
    <citation type="journal article" date="2016" name="Gigascience">
        <title>De novo construction of an expanded transcriptome assembly for the western tarnished plant bug, Lygus hesperus.</title>
        <authorList>
            <person name="Tassone E.E."/>
            <person name="Geib S.M."/>
            <person name="Hall B."/>
            <person name="Fabrick J.A."/>
            <person name="Brent C.S."/>
            <person name="Hull J.J."/>
        </authorList>
    </citation>
    <scope>NUCLEOTIDE SEQUENCE</scope>
</reference>
<accession>A0A0A9WQT7</accession>
<reference evidence="1" key="2">
    <citation type="submission" date="2014-07" db="EMBL/GenBank/DDBJ databases">
        <authorList>
            <person name="Hull J."/>
        </authorList>
    </citation>
    <scope>NUCLEOTIDE SEQUENCE</scope>
</reference>
<proteinExistence type="predicted"/>
<protein>
    <submittedName>
        <fullName evidence="1">30S ribosomal protein S2, chloroplastic</fullName>
    </submittedName>
</protein>
<evidence type="ECO:0000313" key="2">
    <source>
        <dbReference type="EMBL" id="JAQ11738.1"/>
    </source>
</evidence>
<keyword evidence="1" id="KW-0689">Ribosomal protein</keyword>
<dbReference type="AlphaFoldDB" id="A0A0A9WQT7"/>
<reference evidence="1" key="1">
    <citation type="journal article" date="2014" name="PLoS ONE">
        <title>Transcriptome-Based Identification of ABC Transporters in the Western Tarnished Plant Bug Lygus hesperus.</title>
        <authorList>
            <person name="Hull J.J."/>
            <person name="Chaney K."/>
            <person name="Geib S.M."/>
            <person name="Fabrick J.A."/>
            <person name="Brent C.S."/>
            <person name="Walsh D."/>
            <person name="Lavine L.C."/>
        </authorList>
    </citation>
    <scope>NUCLEOTIDE SEQUENCE</scope>
</reference>
<name>A0A0A9WQT7_LYGHE</name>
<dbReference type="EMBL" id="GDHC01006891">
    <property type="protein sequence ID" value="JAQ11738.1"/>
    <property type="molecule type" value="Transcribed_RNA"/>
</dbReference>
<gene>
    <name evidence="1" type="primary">rps2_2</name>
    <name evidence="1" type="ORF">CM83_4978</name>
    <name evidence="2" type="ORF">g.93878</name>
</gene>
<keyword evidence="1" id="KW-0687">Ribonucleoprotein</keyword>
<dbReference type="EMBL" id="GBHO01036399">
    <property type="protein sequence ID" value="JAG07205.1"/>
    <property type="molecule type" value="Transcribed_RNA"/>
</dbReference>
<dbReference type="GO" id="GO:0005840">
    <property type="term" value="C:ribosome"/>
    <property type="evidence" value="ECO:0007669"/>
    <property type="project" value="UniProtKB-KW"/>
</dbReference>